<keyword evidence="4" id="KW-1185">Reference proteome</keyword>
<organism evidence="3 4">
    <name type="scientific">Salinibacillus kushneri</name>
    <dbReference type="NCBI Taxonomy" id="237682"/>
    <lineage>
        <taxon>Bacteria</taxon>
        <taxon>Bacillati</taxon>
        <taxon>Bacillota</taxon>
        <taxon>Bacilli</taxon>
        <taxon>Bacillales</taxon>
        <taxon>Bacillaceae</taxon>
        <taxon>Salinibacillus</taxon>
    </lineage>
</organism>
<keyword evidence="1" id="KW-0472">Membrane</keyword>
<evidence type="ECO:0000313" key="3">
    <source>
        <dbReference type="EMBL" id="SET15753.1"/>
    </source>
</evidence>
<dbReference type="RefSeq" id="WP_093132653.1">
    <property type="nucleotide sequence ID" value="NZ_FOHJ01000003.1"/>
</dbReference>
<dbReference type="EMBL" id="FOHJ01000003">
    <property type="protein sequence ID" value="SET15753.1"/>
    <property type="molecule type" value="Genomic_DNA"/>
</dbReference>
<dbReference type="Proteomes" id="UP000199095">
    <property type="component" value="Unassembled WGS sequence"/>
</dbReference>
<proteinExistence type="predicted"/>
<dbReference type="CDD" id="cd15787">
    <property type="entry name" value="YycH_N"/>
    <property type="match status" value="1"/>
</dbReference>
<evidence type="ECO:0000256" key="1">
    <source>
        <dbReference type="SAM" id="Phobius"/>
    </source>
</evidence>
<dbReference type="Gene3D" id="3.10.450.310">
    <property type="match status" value="1"/>
</dbReference>
<gene>
    <name evidence="3" type="ORF">SAMN05421676_10371</name>
</gene>
<protein>
    <submittedName>
        <fullName evidence="3">Two-component signal transduction system YycFG, regulatory protein YycH</fullName>
    </submittedName>
</protein>
<sequence length="435" mass="50498">MNLESIKSVVLAVLVIMSLILTLSIWTFSDYDEINEDITKNISINGQEADMNDVILPSQVVFHQQNQSYQFTEKTDQVNFYQDLKEWNVLFLDEQKPLDNLGQSYVELIFPTEIPLSLLPNMFNVTEDSTRTYPDWAFNRMIVKPNHDSESLSIWFRSTNHNQVLNVEVQDSKAYASVVNQAQSHNDLSELITYEVNNRVIYLPEEKPALSKQTFTTNSISIEPLINNLFQASDNVRETSDGRFTDGTRMLEEYEVFSHQNYMRFVNPRNPNTTGNSFMRDELITESILFLNNHDGWTHDYMLTEISDDGTTIEFQMLFDGHQVISQLGHIEQSWVNRELNTYIRPLMRLSTSLSHEEVSLRSGEDIRSLLEAEPRMFPEKTIEDIQIVYTMSEEEGFSSDIISLEPKWFIKQNGRWAPIPKEDEMLEVQGGKKQ</sequence>
<name>A0A1I0C893_9BACI</name>
<dbReference type="InterPro" id="IPR042274">
    <property type="entry name" value="YycH/YycI_2"/>
</dbReference>
<keyword evidence="1" id="KW-0812">Transmembrane</keyword>
<keyword evidence="1" id="KW-1133">Transmembrane helix</keyword>
<reference evidence="4" key="1">
    <citation type="submission" date="2016-10" db="EMBL/GenBank/DDBJ databases">
        <authorList>
            <person name="Varghese N."/>
            <person name="Submissions S."/>
        </authorList>
    </citation>
    <scope>NUCLEOTIDE SEQUENCE [LARGE SCALE GENOMIC DNA]</scope>
    <source>
        <strain evidence="4">CGMCC 1.3566</strain>
    </source>
</reference>
<dbReference type="Pfam" id="PF07435">
    <property type="entry name" value="YycH"/>
    <property type="match status" value="1"/>
</dbReference>
<dbReference type="Gene3D" id="3.30.310.160">
    <property type="entry name" value="YycH protein, domain 2"/>
    <property type="match status" value="1"/>
</dbReference>
<evidence type="ECO:0000313" key="4">
    <source>
        <dbReference type="Proteomes" id="UP000199095"/>
    </source>
</evidence>
<feature type="transmembrane region" description="Helical" evidence="1">
    <location>
        <begin position="9"/>
        <end position="28"/>
    </location>
</feature>
<feature type="domain" description="Regulatory protein YycH" evidence="2">
    <location>
        <begin position="4"/>
        <end position="421"/>
    </location>
</feature>
<dbReference type="AlphaFoldDB" id="A0A1I0C893"/>
<accession>A0A1I0C893</accession>
<dbReference type="OrthoDB" id="2382185at2"/>
<dbReference type="InterPro" id="IPR009996">
    <property type="entry name" value="YycH"/>
</dbReference>
<evidence type="ECO:0000259" key="2">
    <source>
        <dbReference type="Pfam" id="PF07435"/>
    </source>
</evidence>
<dbReference type="STRING" id="237682.SAMN05421676_10371"/>